<feature type="compositionally biased region" description="Polar residues" evidence="1">
    <location>
        <begin position="34"/>
        <end position="48"/>
    </location>
</feature>
<protein>
    <submittedName>
        <fullName evidence="2">Uncharacterized protein</fullName>
    </submittedName>
</protein>
<sequence length="57" mass="6340">VQRLYQGRHSSENESVLVLSLLRSEQATIDRRCSGSSSAQGWTNTGNHEASIHERSI</sequence>
<gene>
    <name evidence="2" type="ORF">HID58_007893</name>
</gene>
<reference evidence="2 3" key="1">
    <citation type="submission" date="2021-05" db="EMBL/GenBank/DDBJ databases">
        <title>Genome Assembly of Synthetic Allotetraploid Brassica napus Reveals Homoeologous Exchanges between Subgenomes.</title>
        <authorList>
            <person name="Davis J.T."/>
        </authorList>
    </citation>
    <scope>NUCLEOTIDE SEQUENCE [LARGE SCALE GENOMIC DNA]</scope>
    <source>
        <strain evidence="3">cv. Da-Ae</strain>
        <tissue evidence="2">Seedling</tissue>
    </source>
</reference>
<feature type="region of interest" description="Disordered" evidence="1">
    <location>
        <begin position="33"/>
        <end position="57"/>
    </location>
</feature>
<comment type="caution">
    <text evidence="2">The sequence shown here is derived from an EMBL/GenBank/DDBJ whole genome shotgun (WGS) entry which is preliminary data.</text>
</comment>
<evidence type="ECO:0000313" key="3">
    <source>
        <dbReference type="Proteomes" id="UP000824890"/>
    </source>
</evidence>
<proteinExistence type="predicted"/>
<accession>A0ABQ7XHY0</accession>
<dbReference type="Proteomes" id="UP000824890">
    <property type="component" value="Unassembled WGS sequence"/>
</dbReference>
<dbReference type="EMBL" id="JAGKQM010000057">
    <property type="protein sequence ID" value="KAH0855572.1"/>
    <property type="molecule type" value="Genomic_DNA"/>
</dbReference>
<evidence type="ECO:0000256" key="1">
    <source>
        <dbReference type="SAM" id="MobiDB-lite"/>
    </source>
</evidence>
<organism evidence="2 3">
    <name type="scientific">Brassica napus</name>
    <name type="common">Rape</name>
    <dbReference type="NCBI Taxonomy" id="3708"/>
    <lineage>
        <taxon>Eukaryota</taxon>
        <taxon>Viridiplantae</taxon>
        <taxon>Streptophyta</taxon>
        <taxon>Embryophyta</taxon>
        <taxon>Tracheophyta</taxon>
        <taxon>Spermatophyta</taxon>
        <taxon>Magnoliopsida</taxon>
        <taxon>eudicotyledons</taxon>
        <taxon>Gunneridae</taxon>
        <taxon>Pentapetalae</taxon>
        <taxon>rosids</taxon>
        <taxon>malvids</taxon>
        <taxon>Brassicales</taxon>
        <taxon>Brassicaceae</taxon>
        <taxon>Brassiceae</taxon>
        <taxon>Brassica</taxon>
    </lineage>
</organism>
<feature type="non-terminal residue" evidence="2">
    <location>
        <position position="1"/>
    </location>
</feature>
<evidence type="ECO:0000313" key="2">
    <source>
        <dbReference type="EMBL" id="KAH0855572.1"/>
    </source>
</evidence>
<name>A0ABQ7XHY0_BRANA</name>
<keyword evidence="3" id="KW-1185">Reference proteome</keyword>